<dbReference type="InterPro" id="IPR036873">
    <property type="entry name" value="Rhodanese-like_dom_sf"/>
</dbReference>
<evidence type="ECO:0000259" key="3">
    <source>
        <dbReference type="PROSITE" id="PS50206"/>
    </source>
</evidence>
<feature type="domain" description="Rhodanese" evidence="3">
    <location>
        <begin position="53"/>
        <end position="165"/>
    </location>
</feature>
<keyword evidence="2" id="KW-1133">Transmembrane helix</keyword>
<dbReference type="Gene3D" id="3.40.250.10">
    <property type="entry name" value="Rhodanese-like domain"/>
    <property type="match status" value="2"/>
</dbReference>
<dbReference type="Proteomes" id="UP000425960">
    <property type="component" value="Chromosome"/>
</dbReference>
<dbReference type="PANTHER" id="PTHR43855">
    <property type="entry name" value="THIOSULFATE SULFURTRANSFERASE"/>
    <property type="match status" value="1"/>
</dbReference>
<dbReference type="InterPro" id="IPR001307">
    <property type="entry name" value="Thiosulphate_STrfase_CS"/>
</dbReference>
<dbReference type="InterPro" id="IPR051126">
    <property type="entry name" value="Thiosulfate_sulfurtransferase"/>
</dbReference>
<organism evidence="4 5">
    <name type="scientific">Desulfosarcina ovata subsp. sediminis</name>
    <dbReference type="NCBI Taxonomy" id="885957"/>
    <lineage>
        <taxon>Bacteria</taxon>
        <taxon>Pseudomonadati</taxon>
        <taxon>Thermodesulfobacteriota</taxon>
        <taxon>Desulfobacteria</taxon>
        <taxon>Desulfobacterales</taxon>
        <taxon>Desulfosarcinaceae</taxon>
        <taxon>Desulfosarcina</taxon>
    </lineage>
</organism>
<gene>
    <name evidence="4" type="ORF">DSCO28_55620</name>
</gene>
<keyword evidence="1" id="KW-0677">Repeat</keyword>
<evidence type="ECO:0000256" key="2">
    <source>
        <dbReference type="SAM" id="Phobius"/>
    </source>
</evidence>
<reference evidence="4 5" key="1">
    <citation type="submission" date="2019-11" db="EMBL/GenBank/DDBJ databases">
        <title>Comparative genomics of hydrocarbon-degrading Desulfosarcina strains.</title>
        <authorList>
            <person name="Watanabe M."/>
            <person name="Kojima H."/>
            <person name="Fukui M."/>
        </authorList>
    </citation>
    <scope>NUCLEOTIDE SEQUENCE [LARGE SCALE GENOMIC DNA]</scope>
    <source>
        <strain evidence="4 5">28bB2T</strain>
    </source>
</reference>
<dbReference type="EMBL" id="AP021876">
    <property type="protein sequence ID" value="BBO84996.1"/>
    <property type="molecule type" value="Genomic_DNA"/>
</dbReference>
<dbReference type="SMART" id="SM00450">
    <property type="entry name" value="RHOD"/>
    <property type="match status" value="2"/>
</dbReference>
<dbReference type="PANTHER" id="PTHR43855:SF1">
    <property type="entry name" value="THIOSULFATE SULFURTRANSFERASE"/>
    <property type="match status" value="1"/>
</dbReference>
<evidence type="ECO:0000313" key="5">
    <source>
        <dbReference type="Proteomes" id="UP000425960"/>
    </source>
</evidence>
<protein>
    <recommendedName>
        <fullName evidence="3">Rhodanese domain-containing protein</fullName>
    </recommendedName>
</protein>
<dbReference type="PROSITE" id="PS00380">
    <property type="entry name" value="RHODANESE_1"/>
    <property type="match status" value="1"/>
</dbReference>
<dbReference type="Pfam" id="PF00581">
    <property type="entry name" value="Rhodanese"/>
    <property type="match status" value="2"/>
</dbReference>
<feature type="domain" description="Rhodanese" evidence="3">
    <location>
        <begin position="195"/>
        <end position="292"/>
    </location>
</feature>
<name>A0A5K7ZXW1_9BACT</name>
<dbReference type="AlphaFoldDB" id="A0A5K7ZXW1"/>
<sequence>MAVQRPHWLRTQAGVQCMARLLGLLTFLVGATVGMDGFAYDLGVIDVKTLAAGKTAWIVLDARPPAVYRKGHLPGALSFSWEAYTRIDAQKIPYRIWPTAELAAALGGMGIDENAPIVVYGDADTTWGGEGWCCWALIWLGHQGPVRMLDGGVQAWQRAGMAMTDTDAPQSGAGATYHAWPRSEVTINCQEIADLADNQILVDTRSTLEWLTGHLPGAVHLSWTSLYEGKDRHPIDAKRYGELLGKQGIDADREPVFYCTGGVRSAYAWVIHQLYMSSPARNFEGGTEAWDSYPNR</sequence>
<proteinExistence type="predicted"/>
<evidence type="ECO:0000313" key="4">
    <source>
        <dbReference type="EMBL" id="BBO84996.1"/>
    </source>
</evidence>
<dbReference type="PROSITE" id="PS50206">
    <property type="entry name" value="RHODANESE_3"/>
    <property type="match status" value="2"/>
</dbReference>
<keyword evidence="2" id="KW-0812">Transmembrane</keyword>
<dbReference type="GO" id="GO:0004792">
    <property type="term" value="F:thiosulfate-cyanide sulfurtransferase activity"/>
    <property type="evidence" value="ECO:0007669"/>
    <property type="project" value="InterPro"/>
</dbReference>
<feature type="transmembrane region" description="Helical" evidence="2">
    <location>
        <begin position="21"/>
        <end position="40"/>
    </location>
</feature>
<evidence type="ECO:0000256" key="1">
    <source>
        <dbReference type="ARBA" id="ARBA00022737"/>
    </source>
</evidence>
<keyword evidence="2" id="KW-0472">Membrane</keyword>
<dbReference type="SUPFAM" id="SSF52821">
    <property type="entry name" value="Rhodanese/Cell cycle control phosphatase"/>
    <property type="match status" value="2"/>
</dbReference>
<dbReference type="KEGG" id="dov:DSCO28_55620"/>
<accession>A0A5K7ZXW1</accession>
<dbReference type="InterPro" id="IPR001763">
    <property type="entry name" value="Rhodanese-like_dom"/>
</dbReference>